<dbReference type="Gene3D" id="3.40.50.1820">
    <property type="entry name" value="alpha/beta hydrolase"/>
    <property type="match status" value="1"/>
</dbReference>
<protein>
    <submittedName>
        <fullName evidence="2">Beta-ketoadipate enol-lactone hydrolase</fullName>
        <ecNumber evidence="2">3.1.1.24</ecNumber>
    </submittedName>
</protein>
<feature type="domain" description="AB hydrolase-1" evidence="1">
    <location>
        <begin position="32"/>
        <end position="275"/>
    </location>
</feature>
<evidence type="ECO:0000313" key="2">
    <source>
        <dbReference type="EMBL" id="SJM70033.1"/>
    </source>
</evidence>
<gene>
    <name evidence="2" type="ORF">CZ674_13670</name>
</gene>
<dbReference type="GO" id="GO:0047372">
    <property type="term" value="F:monoacylglycerol lipase activity"/>
    <property type="evidence" value="ECO:0007669"/>
    <property type="project" value="TreeGrafter"/>
</dbReference>
<name>A0A1R4GPP8_9MICO</name>
<keyword evidence="2" id="KW-0378">Hydrolase</keyword>
<dbReference type="RefSeq" id="WP_086993103.1">
    <property type="nucleotide sequence ID" value="NZ_FUHU01000048.1"/>
</dbReference>
<dbReference type="SUPFAM" id="SSF53474">
    <property type="entry name" value="alpha/beta-Hydrolases"/>
    <property type="match status" value="1"/>
</dbReference>
<dbReference type="InterPro" id="IPR029058">
    <property type="entry name" value="AB_hydrolase_fold"/>
</dbReference>
<keyword evidence="3" id="KW-1185">Reference proteome</keyword>
<dbReference type="Proteomes" id="UP000195787">
    <property type="component" value="Unassembled WGS sequence"/>
</dbReference>
<dbReference type="AlphaFoldDB" id="A0A1R4GPP8"/>
<dbReference type="Pfam" id="PF00561">
    <property type="entry name" value="Abhydrolase_1"/>
    <property type="match status" value="1"/>
</dbReference>
<dbReference type="GeneID" id="303174258"/>
<dbReference type="OrthoDB" id="5902829at2"/>
<organism evidence="2 3">
    <name type="scientific">Agrococcus casei LMG 22410</name>
    <dbReference type="NCBI Taxonomy" id="1255656"/>
    <lineage>
        <taxon>Bacteria</taxon>
        <taxon>Bacillati</taxon>
        <taxon>Actinomycetota</taxon>
        <taxon>Actinomycetes</taxon>
        <taxon>Micrococcales</taxon>
        <taxon>Microbacteriaceae</taxon>
        <taxon>Agrococcus</taxon>
    </lineage>
</organism>
<dbReference type="InterPro" id="IPR000073">
    <property type="entry name" value="AB_hydrolase_1"/>
</dbReference>
<sequence length="298" mass="31931">MIPHQATEERAAVRGGQVRVLRRTAAAPGRTPLVLVHGGGTDNAAISWHFAFSDFGDDRDVIAFDLPGFGETANIDPLGGPAAMAEFTIEVLDALGLDRVLMAGVSMGGDVVLNVALLHPERLAGIVLVAPGGLSPVLRGKAVQFSSWAAGKLPDAVLFGLSRMVTTQAERMVRGIIHESSTLPDAVLREFVAEQQRPGANVGYARYNQATLGPWGMKNDLRSRVHEIETPTLFFHGAEDPMVCPQDSQVAAALMPDARIHLIPSCGHWAQLEKPTIFKNALEGFFAEIEARRTAQGS</sequence>
<evidence type="ECO:0000259" key="1">
    <source>
        <dbReference type="Pfam" id="PF00561"/>
    </source>
</evidence>
<dbReference type="PRINTS" id="PR00111">
    <property type="entry name" value="ABHYDROLASE"/>
</dbReference>
<evidence type="ECO:0000313" key="3">
    <source>
        <dbReference type="Proteomes" id="UP000195787"/>
    </source>
</evidence>
<accession>A0A1R4GPP8</accession>
<dbReference type="GO" id="GO:0047570">
    <property type="term" value="F:3-oxoadipate enol-lactonase activity"/>
    <property type="evidence" value="ECO:0007669"/>
    <property type="project" value="UniProtKB-EC"/>
</dbReference>
<dbReference type="EC" id="3.1.1.24" evidence="2"/>
<dbReference type="PRINTS" id="PR00412">
    <property type="entry name" value="EPOXHYDRLASE"/>
</dbReference>
<dbReference type="GO" id="GO:0046464">
    <property type="term" value="P:acylglycerol catabolic process"/>
    <property type="evidence" value="ECO:0007669"/>
    <property type="project" value="TreeGrafter"/>
</dbReference>
<dbReference type="PANTHER" id="PTHR43798">
    <property type="entry name" value="MONOACYLGLYCEROL LIPASE"/>
    <property type="match status" value="1"/>
</dbReference>
<dbReference type="InterPro" id="IPR050266">
    <property type="entry name" value="AB_hydrolase_sf"/>
</dbReference>
<reference evidence="2 3" key="1">
    <citation type="submission" date="2017-02" db="EMBL/GenBank/DDBJ databases">
        <authorList>
            <person name="Peterson S.W."/>
        </authorList>
    </citation>
    <scope>NUCLEOTIDE SEQUENCE [LARGE SCALE GENOMIC DNA]</scope>
    <source>
        <strain evidence="2 3">LMG 22410</strain>
    </source>
</reference>
<dbReference type="EMBL" id="FUHU01000048">
    <property type="protein sequence ID" value="SJM70033.1"/>
    <property type="molecule type" value="Genomic_DNA"/>
</dbReference>
<dbReference type="GO" id="GO:0016020">
    <property type="term" value="C:membrane"/>
    <property type="evidence" value="ECO:0007669"/>
    <property type="project" value="TreeGrafter"/>
</dbReference>
<proteinExistence type="predicted"/>
<dbReference type="PANTHER" id="PTHR43798:SF5">
    <property type="entry name" value="MONOACYLGLYCEROL LIPASE ABHD6"/>
    <property type="match status" value="1"/>
</dbReference>
<dbReference type="InterPro" id="IPR000639">
    <property type="entry name" value="Epox_hydrolase-like"/>
</dbReference>